<accession>A0A1D7QSU6</accession>
<dbReference type="OrthoDB" id="2880963at2"/>
<dbReference type="Proteomes" id="UP000094463">
    <property type="component" value="Chromosome"/>
</dbReference>
<dbReference type="KEGG" id="bbev:BBEV_0712"/>
<proteinExistence type="predicted"/>
<gene>
    <name evidence="1" type="ORF">BBEV_0712</name>
</gene>
<evidence type="ECO:0000313" key="1">
    <source>
        <dbReference type="EMBL" id="AOM82084.1"/>
    </source>
</evidence>
<dbReference type="EMBL" id="CP012502">
    <property type="protein sequence ID" value="AOM82084.1"/>
    <property type="molecule type" value="Genomic_DNA"/>
</dbReference>
<organism evidence="1 2">
    <name type="scientific">Salisediminibacterium beveridgei</name>
    <dbReference type="NCBI Taxonomy" id="632773"/>
    <lineage>
        <taxon>Bacteria</taxon>
        <taxon>Bacillati</taxon>
        <taxon>Bacillota</taxon>
        <taxon>Bacilli</taxon>
        <taxon>Bacillales</taxon>
        <taxon>Bacillaceae</taxon>
        <taxon>Salisediminibacterium</taxon>
    </lineage>
</organism>
<dbReference type="RefSeq" id="WP_069364204.1">
    <property type="nucleotide sequence ID" value="NZ_CP012502.1"/>
</dbReference>
<sequence length="210" mass="24139">MFRKMIASFIIMTIFATATLFYLIASADGDNRTDMTDVDFSFEDEGYYFYMTDGEIASAIQEARESIRLTDPFQLTTNNTETVLEEISFVYVEPPELTVKLEARRILDHFGRTPSVPEIKDELSDRYLPVNARFYDHYAYVFDVTVSQGIGDEAEEVDTYEANKSSGSLKSVLMDMGQVDTNRPLHIRFEDTSDPSVYVTYSLDFDDYRQ</sequence>
<dbReference type="AlphaFoldDB" id="A0A1D7QSU6"/>
<protein>
    <submittedName>
        <fullName evidence="1">Uncharacterized protein</fullName>
    </submittedName>
</protein>
<reference evidence="1 2" key="1">
    <citation type="submission" date="2015-08" db="EMBL/GenBank/DDBJ databases">
        <title>The complete genome sequence of Bacillus beveridgei MLTeJB.</title>
        <authorList>
            <person name="Hanson T.E."/>
            <person name="Mesa C."/>
            <person name="Basesman S.M."/>
            <person name="Oremland R.S."/>
        </authorList>
    </citation>
    <scope>NUCLEOTIDE SEQUENCE [LARGE SCALE GENOMIC DNA]</scope>
    <source>
        <strain evidence="1 2">MLTeJB</strain>
    </source>
</reference>
<name>A0A1D7QSU6_9BACI</name>
<evidence type="ECO:0000313" key="2">
    <source>
        <dbReference type="Proteomes" id="UP000094463"/>
    </source>
</evidence>
<keyword evidence="2" id="KW-1185">Reference proteome</keyword>